<evidence type="ECO:0000259" key="2">
    <source>
        <dbReference type="Pfam" id="PF01575"/>
    </source>
</evidence>
<comment type="caution">
    <text evidence="6">The sequence shown here is derived from an EMBL/GenBank/DDBJ whole genome shotgun (WGS) entry which is preliminary data.</text>
</comment>
<feature type="domain" description="ChsH2 rubredoxin-like zinc ribbon" evidence="4">
    <location>
        <begin position="173"/>
        <end position="205"/>
    </location>
</feature>
<dbReference type="Pfam" id="PF12172">
    <property type="entry name" value="zf-ChsH2"/>
    <property type="match status" value="1"/>
</dbReference>
<name>A0A327ZL94_9ACTN</name>
<dbReference type="InterPro" id="IPR002539">
    <property type="entry name" value="MaoC-like_dom"/>
</dbReference>
<evidence type="ECO:0008006" key="8">
    <source>
        <dbReference type="Google" id="ProtNLM"/>
    </source>
</evidence>
<dbReference type="Pfam" id="PF01575">
    <property type="entry name" value="MaoC_dehydratas"/>
    <property type="match status" value="1"/>
</dbReference>
<evidence type="ECO:0000313" key="7">
    <source>
        <dbReference type="Proteomes" id="UP000249341"/>
    </source>
</evidence>
<evidence type="ECO:0000259" key="5">
    <source>
        <dbReference type="Pfam" id="PF13452"/>
    </source>
</evidence>
<dbReference type="PANTHER" id="PTHR34075:SF5">
    <property type="entry name" value="BLR3430 PROTEIN"/>
    <property type="match status" value="1"/>
</dbReference>
<comment type="similarity">
    <text evidence="1">Belongs to the enoyl-CoA hydratase/isomerase family.</text>
</comment>
<dbReference type="Proteomes" id="UP000249341">
    <property type="component" value="Unassembled WGS sequence"/>
</dbReference>
<dbReference type="AlphaFoldDB" id="A0A327ZL94"/>
<keyword evidence="7" id="KW-1185">Reference proteome</keyword>
<dbReference type="InterPro" id="IPR002878">
    <property type="entry name" value="ChsH2_C"/>
</dbReference>
<sequence>MDSVVSRLLAAGETEPRRGRDPVNLPMIRNWLEAMGDRHPGYELFAPPAMIQVWTMRGLSPGAPDPLQEMSVALDEAGFPNVVATDSEQVYHRYLRVGEEVSVRSRLESVTGPKRTSLGEGWFVTTVSTWFCDDEPVATMRFRILKYRAMSGSSPVAATPLKPVITADTAFFWDGITAGELRIQRCGECGALRHPPGPACPRCGALKQEHTVASGLGTIHSFTVHHHPPIPGRRAPYVVGLIDLAEGVRMVGEVRGPRPVKIGDPVRVFFDGGLPVWRPDLPIVEPWTLEVTPTMIISTALATRDFQDVHHDRDAAARRGNPDIFVNILTTTGLVQRYVTDHRPDAVVRGISIRLGTPCYAGDTLTFTGTVVSGGEIAIVGRTARGVHVTGTVGVAS</sequence>
<accession>A0A327ZL94</accession>
<organism evidence="6 7">
    <name type="scientific">Actinoplanes lutulentus</name>
    <dbReference type="NCBI Taxonomy" id="1287878"/>
    <lineage>
        <taxon>Bacteria</taxon>
        <taxon>Bacillati</taxon>
        <taxon>Actinomycetota</taxon>
        <taxon>Actinomycetes</taxon>
        <taxon>Micromonosporales</taxon>
        <taxon>Micromonosporaceae</taxon>
        <taxon>Actinoplanes</taxon>
    </lineage>
</organism>
<evidence type="ECO:0000259" key="4">
    <source>
        <dbReference type="Pfam" id="PF12172"/>
    </source>
</evidence>
<protein>
    <recommendedName>
        <fullName evidence="8">OB-fold protein</fullName>
    </recommendedName>
</protein>
<dbReference type="Pfam" id="PF01796">
    <property type="entry name" value="OB_ChsH2_C"/>
    <property type="match status" value="1"/>
</dbReference>
<evidence type="ECO:0000256" key="1">
    <source>
        <dbReference type="ARBA" id="ARBA00005254"/>
    </source>
</evidence>
<proteinExistence type="inferred from homology"/>
<dbReference type="Gene3D" id="3.10.129.10">
    <property type="entry name" value="Hotdog Thioesterase"/>
    <property type="match status" value="2"/>
</dbReference>
<gene>
    <name evidence="6" type="ORF">B0I29_101593</name>
</gene>
<dbReference type="InterPro" id="IPR039569">
    <property type="entry name" value="FAS1-like_DH_region"/>
</dbReference>
<dbReference type="SUPFAM" id="SSF50249">
    <property type="entry name" value="Nucleic acid-binding proteins"/>
    <property type="match status" value="1"/>
</dbReference>
<evidence type="ECO:0000259" key="3">
    <source>
        <dbReference type="Pfam" id="PF01796"/>
    </source>
</evidence>
<dbReference type="InterPro" id="IPR029069">
    <property type="entry name" value="HotDog_dom_sf"/>
</dbReference>
<dbReference type="EMBL" id="QLMJ01000001">
    <property type="protein sequence ID" value="RAK43463.1"/>
    <property type="molecule type" value="Genomic_DNA"/>
</dbReference>
<dbReference type="Pfam" id="PF13452">
    <property type="entry name" value="FAS1_DH_region"/>
    <property type="match status" value="1"/>
</dbReference>
<evidence type="ECO:0000313" key="6">
    <source>
        <dbReference type="EMBL" id="RAK43463.1"/>
    </source>
</evidence>
<dbReference type="InterPro" id="IPR052513">
    <property type="entry name" value="Thioester_dehydratase-like"/>
</dbReference>
<feature type="domain" description="FAS1-like dehydratase" evidence="5">
    <location>
        <begin position="21"/>
        <end position="140"/>
    </location>
</feature>
<dbReference type="InterPro" id="IPR012340">
    <property type="entry name" value="NA-bd_OB-fold"/>
</dbReference>
<dbReference type="SUPFAM" id="SSF54637">
    <property type="entry name" value="Thioesterase/thiol ester dehydrase-isomerase"/>
    <property type="match status" value="2"/>
</dbReference>
<dbReference type="InterPro" id="IPR022002">
    <property type="entry name" value="ChsH2_Znr"/>
</dbReference>
<dbReference type="PANTHER" id="PTHR34075">
    <property type="entry name" value="BLR3430 PROTEIN"/>
    <property type="match status" value="1"/>
</dbReference>
<feature type="domain" description="ChsH2 C-terminal OB-fold" evidence="3">
    <location>
        <begin position="213"/>
        <end position="270"/>
    </location>
</feature>
<feature type="domain" description="MaoC-like" evidence="2">
    <location>
        <begin position="288"/>
        <end position="377"/>
    </location>
</feature>
<reference evidence="6 7" key="1">
    <citation type="submission" date="2018-06" db="EMBL/GenBank/DDBJ databases">
        <title>Genomic Encyclopedia of Type Strains, Phase III (KMG-III): the genomes of soil and plant-associated and newly described type strains.</title>
        <authorList>
            <person name="Whitman W."/>
        </authorList>
    </citation>
    <scope>NUCLEOTIDE SEQUENCE [LARGE SCALE GENOMIC DNA]</scope>
    <source>
        <strain evidence="6 7">CGMCC 4.7090</strain>
    </source>
</reference>
<dbReference type="Gene3D" id="6.10.30.10">
    <property type="match status" value="1"/>
</dbReference>